<comment type="subcellular location">
    <subcellularLocation>
        <location evidence="1">Membrane</location>
        <topology evidence="1">Single-pass membrane protein</topology>
    </subcellularLocation>
</comment>
<evidence type="ECO:0000256" key="7">
    <source>
        <dbReference type="ARBA" id="ARBA00023136"/>
    </source>
</evidence>
<keyword evidence="4" id="KW-0653">Protein transport</keyword>
<gene>
    <name evidence="9" type="ORF">ACFPWU_12510</name>
</gene>
<dbReference type="Pfam" id="PF02416">
    <property type="entry name" value="TatA_B_E"/>
    <property type="match status" value="1"/>
</dbReference>
<dbReference type="PRINTS" id="PR01506">
    <property type="entry name" value="TATBPROTEIN"/>
</dbReference>
<dbReference type="PANTHER" id="PTHR33162">
    <property type="entry name" value="SEC-INDEPENDENT PROTEIN TRANSLOCASE PROTEIN TATA, CHLOROPLASTIC"/>
    <property type="match status" value="1"/>
</dbReference>
<evidence type="ECO:0000256" key="1">
    <source>
        <dbReference type="ARBA" id="ARBA00004167"/>
    </source>
</evidence>
<organism evidence="9 10">
    <name type="scientific">Nocardioides yefusunii</name>
    <dbReference type="NCBI Taxonomy" id="2500546"/>
    <lineage>
        <taxon>Bacteria</taxon>
        <taxon>Bacillati</taxon>
        <taxon>Actinomycetota</taxon>
        <taxon>Actinomycetes</taxon>
        <taxon>Propionibacteriales</taxon>
        <taxon>Nocardioidaceae</taxon>
        <taxon>Nocardioides</taxon>
    </lineage>
</organism>
<evidence type="ECO:0000256" key="6">
    <source>
        <dbReference type="ARBA" id="ARBA00023010"/>
    </source>
</evidence>
<protein>
    <submittedName>
        <fullName evidence="9">Sec-independent translocase</fullName>
    </submittedName>
</protein>
<dbReference type="Proteomes" id="UP001596098">
    <property type="component" value="Unassembled WGS sequence"/>
</dbReference>
<evidence type="ECO:0000256" key="8">
    <source>
        <dbReference type="SAM" id="MobiDB-lite"/>
    </source>
</evidence>
<evidence type="ECO:0000256" key="2">
    <source>
        <dbReference type="ARBA" id="ARBA00022448"/>
    </source>
</evidence>
<name>A0ABW1QZK3_9ACTN</name>
<keyword evidence="7" id="KW-0472">Membrane</keyword>
<reference evidence="10" key="1">
    <citation type="journal article" date="2019" name="Int. J. Syst. Evol. Microbiol.">
        <title>The Global Catalogue of Microorganisms (GCM) 10K type strain sequencing project: providing services to taxonomists for standard genome sequencing and annotation.</title>
        <authorList>
            <consortium name="The Broad Institute Genomics Platform"/>
            <consortium name="The Broad Institute Genome Sequencing Center for Infectious Disease"/>
            <person name="Wu L."/>
            <person name="Ma J."/>
        </authorList>
    </citation>
    <scope>NUCLEOTIDE SEQUENCE [LARGE SCALE GENOMIC DNA]</scope>
    <source>
        <strain evidence="10">DFY28</strain>
    </source>
</reference>
<comment type="caution">
    <text evidence="9">The sequence shown here is derived from an EMBL/GenBank/DDBJ whole genome shotgun (WGS) entry which is preliminary data.</text>
</comment>
<accession>A0ABW1QZK3</accession>
<dbReference type="RefSeq" id="WP_128219860.1">
    <property type="nucleotide sequence ID" value="NZ_CP034929.1"/>
</dbReference>
<evidence type="ECO:0000256" key="3">
    <source>
        <dbReference type="ARBA" id="ARBA00022692"/>
    </source>
</evidence>
<keyword evidence="2" id="KW-0813">Transport</keyword>
<keyword evidence="3" id="KW-0812">Transmembrane</keyword>
<evidence type="ECO:0000256" key="4">
    <source>
        <dbReference type="ARBA" id="ARBA00022927"/>
    </source>
</evidence>
<feature type="region of interest" description="Disordered" evidence="8">
    <location>
        <begin position="83"/>
        <end position="119"/>
    </location>
</feature>
<keyword evidence="10" id="KW-1185">Reference proteome</keyword>
<dbReference type="PANTHER" id="PTHR33162:SF1">
    <property type="entry name" value="SEC-INDEPENDENT PROTEIN TRANSLOCASE PROTEIN TATA, CHLOROPLASTIC"/>
    <property type="match status" value="1"/>
</dbReference>
<sequence length="119" mass="12891">MFGMGLGELAVIAFVAVMIFGPDRLPELAKQAGGFVKQARKMANSARDELRSELGPEFADLELRDLNPKTLVRKHILDAIEDDEDDAAGTYPGTRTVPARPDAVRLPAGQVPPFDDEAT</sequence>
<dbReference type="Gene3D" id="1.20.5.3310">
    <property type="match status" value="1"/>
</dbReference>
<dbReference type="EMBL" id="JBHSQI010000006">
    <property type="protein sequence ID" value="MFC6154483.1"/>
    <property type="molecule type" value="Genomic_DNA"/>
</dbReference>
<evidence type="ECO:0000313" key="9">
    <source>
        <dbReference type="EMBL" id="MFC6154483.1"/>
    </source>
</evidence>
<evidence type="ECO:0000313" key="10">
    <source>
        <dbReference type="Proteomes" id="UP001596098"/>
    </source>
</evidence>
<keyword evidence="6" id="KW-0811">Translocation</keyword>
<dbReference type="InterPro" id="IPR003369">
    <property type="entry name" value="TatA/B/E"/>
</dbReference>
<evidence type="ECO:0000256" key="5">
    <source>
        <dbReference type="ARBA" id="ARBA00022989"/>
    </source>
</evidence>
<proteinExistence type="predicted"/>
<dbReference type="NCBIfam" id="NF002377">
    <property type="entry name" value="PRK01371.1-4"/>
    <property type="match status" value="1"/>
</dbReference>
<keyword evidence="5" id="KW-1133">Transmembrane helix</keyword>